<organism evidence="2 3">
    <name type="scientific">Saprospira grandis DSM 2844</name>
    <dbReference type="NCBI Taxonomy" id="694433"/>
    <lineage>
        <taxon>Bacteria</taxon>
        <taxon>Pseudomonadati</taxon>
        <taxon>Bacteroidota</taxon>
        <taxon>Saprospiria</taxon>
        <taxon>Saprospirales</taxon>
        <taxon>Saprospiraceae</taxon>
        <taxon>Saprospira</taxon>
    </lineage>
</organism>
<name>J0P2D2_9BACT</name>
<proteinExistence type="predicted"/>
<gene>
    <name evidence="2" type="ORF">SapgrDRAFT_2291</name>
</gene>
<evidence type="ECO:0000313" key="3">
    <source>
        <dbReference type="Proteomes" id="UP000005113"/>
    </source>
</evidence>
<dbReference type="AlphaFoldDB" id="J0P2D2"/>
<sequence>MAEGQTAQRCGGLAAGQTEFFEQSEKSDNKDFSPQFDDRRE</sequence>
<evidence type="ECO:0000313" key="2">
    <source>
        <dbReference type="EMBL" id="EJF53964.1"/>
    </source>
</evidence>
<accession>J0P2D2</accession>
<protein>
    <submittedName>
        <fullName evidence="2">Uncharacterized protein</fullName>
    </submittedName>
</protein>
<feature type="region of interest" description="Disordered" evidence="1">
    <location>
        <begin position="1"/>
        <end position="41"/>
    </location>
</feature>
<dbReference type="Proteomes" id="UP000005113">
    <property type="component" value="Unassembled WGS sequence"/>
</dbReference>
<dbReference type="HOGENOM" id="CLU_3276471_0_0_10"/>
<evidence type="ECO:0000256" key="1">
    <source>
        <dbReference type="SAM" id="MobiDB-lite"/>
    </source>
</evidence>
<reference evidence="3" key="1">
    <citation type="journal article" date="2012" name="Stand. Genomic Sci.">
        <title>Permanent draft genome sequence of the gliding predator Saprospira grandis strain Sa g1 (= HR1).</title>
        <authorList>
            <person name="Mavromatis K."/>
            <person name="Chertkov O."/>
            <person name="Lapidus A."/>
            <person name="Nolan M."/>
            <person name="Lucas S."/>
            <person name="Tice H."/>
            <person name="Del Rio T.G."/>
            <person name="Cheng J.F."/>
            <person name="Han C."/>
            <person name="Tapia R."/>
            <person name="Bruce D."/>
            <person name="Goodwin L.A."/>
            <person name="Pitluck S."/>
            <person name="Huntemann M."/>
            <person name="Liolios K."/>
            <person name="Pagani I."/>
            <person name="Ivanova N."/>
            <person name="Mikhailova N."/>
            <person name="Pati A."/>
            <person name="Chen A."/>
            <person name="Palaniappan K."/>
            <person name="Land M."/>
            <person name="Brambilla E.M."/>
            <person name="Rohde M."/>
            <person name="Spring S."/>
            <person name="Goker M."/>
            <person name="Detter J.C."/>
            <person name="Bristow J."/>
            <person name="Eisen J.A."/>
            <person name="Markowitz V."/>
            <person name="Hugenholtz P."/>
            <person name="Kyrpides N.C."/>
            <person name="Klenk H.P."/>
            <person name="Woyke T."/>
        </authorList>
    </citation>
    <scope>NUCLEOTIDE SEQUENCE [LARGE SCALE GENOMIC DNA]</scope>
    <source>
        <strain evidence="3">DSM 2844</strain>
    </source>
</reference>
<dbReference type="EMBL" id="JH719942">
    <property type="protein sequence ID" value="EJF53964.1"/>
    <property type="molecule type" value="Genomic_DNA"/>
</dbReference>
<feature type="compositionally biased region" description="Basic and acidic residues" evidence="1">
    <location>
        <begin position="23"/>
        <end position="41"/>
    </location>
</feature>